<name>A0ABV6WRB4_9ACTN</name>
<sequence length="362" mass="38102">MDVLLLMAIAYAISGGIKAGSLTAQQRSKTELEKKPPTIDKTDTGKKAMAGLLNTVAKVYTFTSGAKEGWSKAWPETKTVISDRRTQVKDAKAARKDKAAKDAIDADAIIDAEIVEETEDEPVLNTKGPSAPDPEKVAEAAKASADATIHVTVTTDPPAPPPPPAEPRRRAEVWDDIYDDYDDDPPVPPMPPRPPDPPAPAPAPAPAGDGPRLRVVPDTTSTSAPGSSMPTNLPTASETVTEVEGVNSLMVYLAQLSSWATVEMDDAAAAVARLADLLAKAEHALAAATAAKYDKATLQQLAAIVERVAKLRDTREKDLASSELSARNAATAASNVWSRHGGVQEARDAAPVDMAETSTYGD</sequence>
<evidence type="ECO:0000256" key="1">
    <source>
        <dbReference type="SAM" id="MobiDB-lite"/>
    </source>
</evidence>
<proteinExistence type="predicted"/>
<feature type="region of interest" description="Disordered" evidence="1">
    <location>
        <begin position="178"/>
        <end position="237"/>
    </location>
</feature>
<dbReference type="RefSeq" id="WP_380528013.1">
    <property type="nucleotide sequence ID" value="NZ_JBHFAA010000025.1"/>
</dbReference>
<gene>
    <name evidence="2" type="ORF">ACEZCY_35940</name>
</gene>
<organism evidence="2 3">
    <name type="scientific">Streptacidiphilus alkalitolerans</name>
    <dbReference type="NCBI Taxonomy" id="3342712"/>
    <lineage>
        <taxon>Bacteria</taxon>
        <taxon>Bacillati</taxon>
        <taxon>Actinomycetota</taxon>
        <taxon>Actinomycetes</taxon>
        <taxon>Kitasatosporales</taxon>
        <taxon>Streptomycetaceae</taxon>
        <taxon>Streptacidiphilus</taxon>
    </lineage>
</organism>
<feature type="compositionally biased region" description="Pro residues" evidence="1">
    <location>
        <begin position="186"/>
        <end position="205"/>
    </location>
</feature>
<protein>
    <submittedName>
        <fullName evidence="2">Uncharacterized protein</fullName>
    </submittedName>
</protein>
<reference evidence="2 3" key="1">
    <citation type="submission" date="2024-09" db="EMBL/GenBank/DDBJ databases">
        <authorList>
            <person name="Lee S.D."/>
        </authorList>
    </citation>
    <scope>NUCLEOTIDE SEQUENCE [LARGE SCALE GENOMIC DNA]</scope>
    <source>
        <strain evidence="2 3">N1-12</strain>
    </source>
</reference>
<keyword evidence="3" id="KW-1185">Reference proteome</keyword>
<feature type="region of interest" description="Disordered" evidence="1">
    <location>
        <begin position="337"/>
        <end position="362"/>
    </location>
</feature>
<evidence type="ECO:0000313" key="3">
    <source>
        <dbReference type="Proteomes" id="UP001592529"/>
    </source>
</evidence>
<accession>A0ABV6WRB4</accession>
<comment type="caution">
    <text evidence="2">The sequence shown here is derived from an EMBL/GenBank/DDBJ whole genome shotgun (WGS) entry which is preliminary data.</text>
</comment>
<dbReference type="Proteomes" id="UP001592529">
    <property type="component" value="Unassembled WGS sequence"/>
</dbReference>
<dbReference type="EMBL" id="JBHFAA010000025">
    <property type="protein sequence ID" value="MFC1428568.1"/>
    <property type="molecule type" value="Genomic_DNA"/>
</dbReference>
<feature type="compositionally biased region" description="Polar residues" evidence="1">
    <location>
        <begin position="218"/>
        <end position="237"/>
    </location>
</feature>
<feature type="region of interest" description="Disordered" evidence="1">
    <location>
        <begin position="115"/>
        <end position="146"/>
    </location>
</feature>
<evidence type="ECO:0000313" key="2">
    <source>
        <dbReference type="EMBL" id="MFC1428568.1"/>
    </source>
</evidence>